<evidence type="ECO:0000313" key="2">
    <source>
        <dbReference type="Proteomes" id="UP001141552"/>
    </source>
</evidence>
<organism evidence="1 2">
    <name type="scientific">Turnera subulata</name>
    <dbReference type="NCBI Taxonomy" id="218843"/>
    <lineage>
        <taxon>Eukaryota</taxon>
        <taxon>Viridiplantae</taxon>
        <taxon>Streptophyta</taxon>
        <taxon>Embryophyta</taxon>
        <taxon>Tracheophyta</taxon>
        <taxon>Spermatophyta</taxon>
        <taxon>Magnoliopsida</taxon>
        <taxon>eudicotyledons</taxon>
        <taxon>Gunneridae</taxon>
        <taxon>Pentapetalae</taxon>
        <taxon>rosids</taxon>
        <taxon>fabids</taxon>
        <taxon>Malpighiales</taxon>
        <taxon>Passifloraceae</taxon>
        <taxon>Turnera</taxon>
    </lineage>
</organism>
<dbReference type="EMBL" id="JAKUCV010000612">
    <property type="protein sequence ID" value="KAJ4849409.1"/>
    <property type="molecule type" value="Genomic_DNA"/>
</dbReference>
<keyword evidence="2" id="KW-1185">Reference proteome</keyword>
<name>A0A9Q0GFR0_9ROSI</name>
<evidence type="ECO:0000313" key="1">
    <source>
        <dbReference type="EMBL" id="KAJ4849409.1"/>
    </source>
</evidence>
<reference evidence="1" key="2">
    <citation type="journal article" date="2023" name="Plants (Basel)">
        <title>Annotation of the Turnera subulata (Passifloraceae) Draft Genome Reveals the S-Locus Evolved after the Divergence of Turneroideae from Passifloroideae in a Stepwise Manner.</title>
        <authorList>
            <person name="Henning P.M."/>
            <person name="Roalson E.H."/>
            <person name="Mir W."/>
            <person name="McCubbin A.G."/>
            <person name="Shore J.S."/>
        </authorList>
    </citation>
    <scope>NUCLEOTIDE SEQUENCE</scope>
    <source>
        <strain evidence="1">F60SS</strain>
    </source>
</reference>
<dbReference type="AlphaFoldDB" id="A0A9Q0GFR0"/>
<comment type="caution">
    <text evidence="1">The sequence shown here is derived from an EMBL/GenBank/DDBJ whole genome shotgun (WGS) entry which is preliminary data.</text>
</comment>
<dbReference type="Proteomes" id="UP001141552">
    <property type="component" value="Unassembled WGS sequence"/>
</dbReference>
<protein>
    <submittedName>
        <fullName evidence="1">Uncharacterized protein</fullName>
    </submittedName>
</protein>
<gene>
    <name evidence="1" type="ORF">Tsubulata_024496</name>
</gene>
<accession>A0A9Q0GFR0</accession>
<reference evidence="1" key="1">
    <citation type="submission" date="2022-02" db="EMBL/GenBank/DDBJ databases">
        <authorList>
            <person name="Henning P.M."/>
            <person name="McCubbin A.G."/>
            <person name="Shore J.S."/>
        </authorList>
    </citation>
    <scope>NUCLEOTIDE SEQUENCE</scope>
    <source>
        <strain evidence="1">F60SS</strain>
        <tissue evidence="1">Leaves</tissue>
    </source>
</reference>
<sequence length="92" mass="10314">MPESFWVSPSTTLSSFNWRCFNLPCSLTAYCATSLTCGSSTSFIGAHPPASIVTTAERRQSTKRGRKTQQKPDLRSISKTLWWLIVTGLLWE</sequence>
<proteinExistence type="predicted"/>